<comment type="caution">
    <text evidence="1">The sequence shown here is derived from an EMBL/GenBank/DDBJ whole genome shotgun (WGS) entry which is preliminary data.</text>
</comment>
<proteinExistence type="predicted"/>
<reference evidence="1" key="1">
    <citation type="journal article" date="2014" name="Front. Microbiol.">
        <title>High frequency of phylogenetically diverse reductive dehalogenase-homologous genes in deep subseafloor sedimentary metagenomes.</title>
        <authorList>
            <person name="Kawai M."/>
            <person name="Futagami T."/>
            <person name="Toyoda A."/>
            <person name="Takaki Y."/>
            <person name="Nishi S."/>
            <person name="Hori S."/>
            <person name="Arai W."/>
            <person name="Tsubouchi T."/>
            <person name="Morono Y."/>
            <person name="Uchiyama I."/>
            <person name="Ito T."/>
            <person name="Fujiyama A."/>
            <person name="Inagaki F."/>
            <person name="Takami H."/>
        </authorList>
    </citation>
    <scope>NUCLEOTIDE SEQUENCE</scope>
    <source>
        <strain evidence="1">Expedition CK06-06</strain>
    </source>
</reference>
<organism evidence="1">
    <name type="scientific">marine sediment metagenome</name>
    <dbReference type="NCBI Taxonomy" id="412755"/>
    <lineage>
        <taxon>unclassified sequences</taxon>
        <taxon>metagenomes</taxon>
        <taxon>ecological metagenomes</taxon>
    </lineage>
</organism>
<feature type="non-terminal residue" evidence="1">
    <location>
        <position position="33"/>
    </location>
</feature>
<sequence>MKLIFEKSIKGRDGYSLPRDLFTEIKIEDCLPE</sequence>
<dbReference type="EMBL" id="BARV01000187">
    <property type="protein sequence ID" value="GAH94760.1"/>
    <property type="molecule type" value="Genomic_DNA"/>
</dbReference>
<evidence type="ECO:0000313" key="1">
    <source>
        <dbReference type="EMBL" id="GAH94760.1"/>
    </source>
</evidence>
<accession>X1KMC5</accession>
<protein>
    <submittedName>
        <fullName evidence="1">Uncharacterized protein</fullName>
    </submittedName>
</protein>
<dbReference type="AlphaFoldDB" id="X1KMC5"/>
<name>X1KMC5_9ZZZZ</name>
<gene>
    <name evidence="1" type="ORF">S06H3_00866</name>
</gene>